<sequence>MRLIPLPRHDLLLGLCCLPALLVIYLTGFTFGQVQAAGLVASGALTLAFGANKTWGGSSFSLLFTTTLGVALSSALGCLAGNITPLYIAGAMLYAAVYVTMANVDDSAWWMLLQWSIAWLVSGYFAGSPEHAADRAMLVGAGGLIQMFFLYLVFRRYPFYLKDVYPRAWLRFLRVTTGKYKHKIHLQWSVFFALMAMGLALSGVEFFHLKNGYWAGMTLLICLRNNYRDSLSRVRARVLGTLMGSIAAAALIDLCDSPLYLIGGFMLFGYAAFTWSYSLIAKSYFVFAFIVTMMVVFMIASLGTSQIVVATHRLETTAIGGLFALFALVMTRLFTRKQILLRRRKSA</sequence>
<dbReference type="EMBL" id="JBGFFX010000012">
    <property type="protein sequence ID" value="MEY8772427.1"/>
    <property type="molecule type" value="Genomic_DNA"/>
</dbReference>
<keyword evidence="3 5" id="KW-1133">Transmembrane helix</keyword>
<evidence type="ECO:0000256" key="3">
    <source>
        <dbReference type="ARBA" id="ARBA00022989"/>
    </source>
</evidence>
<feature type="transmembrane region" description="Helical" evidence="5">
    <location>
        <begin position="284"/>
        <end position="304"/>
    </location>
</feature>
<feature type="domain" description="Integral membrane bound transporter" evidence="6">
    <location>
        <begin position="203"/>
        <end position="326"/>
    </location>
</feature>
<reference evidence="7 8" key="1">
    <citation type="submission" date="2024-07" db="EMBL/GenBank/DDBJ databases">
        <authorList>
            <person name="Hebao G."/>
        </authorList>
    </citation>
    <scope>NUCLEOTIDE SEQUENCE [LARGE SCALE GENOMIC DNA]</scope>
    <source>
        <strain evidence="7 8">ACCC 02193</strain>
    </source>
</reference>
<evidence type="ECO:0000259" key="6">
    <source>
        <dbReference type="Pfam" id="PF13515"/>
    </source>
</evidence>
<comment type="caution">
    <text evidence="7">The sequence shown here is derived from an EMBL/GenBank/DDBJ whole genome shotgun (WGS) entry which is preliminary data.</text>
</comment>
<feature type="transmembrane region" description="Helical" evidence="5">
    <location>
        <begin position="316"/>
        <end position="335"/>
    </location>
</feature>
<keyword evidence="4 5" id="KW-0472">Membrane</keyword>
<feature type="transmembrane region" description="Helical" evidence="5">
    <location>
        <begin position="86"/>
        <end position="102"/>
    </location>
</feature>
<comment type="subcellular location">
    <subcellularLocation>
        <location evidence="1">Membrane</location>
        <topology evidence="1">Multi-pass membrane protein</topology>
    </subcellularLocation>
</comment>
<dbReference type="InterPro" id="IPR049453">
    <property type="entry name" value="Memb_transporter_dom"/>
</dbReference>
<evidence type="ECO:0000256" key="2">
    <source>
        <dbReference type="ARBA" id="ARBA00022692"/>
    </source>
</evidence>
<feature type="transmembrane region" description="Helical" evidence="5">
    <location>
        <begin position="186"/>
        <end position="207"/>
    </location>
</feature>
<evidence type="ECO:0000256" key="1">
    <source>
        <dbReference type="ARBA" id="ARBA00004141"/>
    </source>
</evidence>
<gene>
    <name evidence="7" type="ORF">AB6T85_18635</name>
</gene>
<proteinExistence type="predicted"/>
<accession>A0ABV4ECD4</accession>
<name>A0ABV4ECD4_9GAMM</name>
<keyword evidence="8" id="KW-1185">Reference proteome</keyword>
<evidence type="ECO:0000256" key="5">
    <source>
        <dbReference type="SAM" id="Phobius"/>
    </source>
</evidence>
<feature type="transmembrane region" description="Helical" evidence="5">
    <location>
        <begin position="258"/>
        <end position="277"/>
    </location>
</feature>
<feature type="transmembrane region" description="Helical" evidence="5">
    <location>
        <begin position="60"/>
        <end position="79"/>
    </location>
</feature>
<organism evidence="7 8">
    <name type="scientific">Erwinia aeris</name>
    <dbReference type="NCBI Taxonomy" id="3239803"/>
    <lineage>
        <taxon>Bacteria</taxon>
        <taxon>Pseudomonadati</taxon>
        <taxon>Pseudomonadota</taxon>
        <taxon>Gammaproteobacteria</taxon>
        <taxon>Enterobacterales</taxon>
        <taxon>Erwiniaceae</taxon>
        <taxon>Erwinia</taxon>
    </lineage>
</organism>
<feature type="transmembrane region" description="Helical" evidence="5">
    <location>
        <begin position="108"/>
        <end position="127"/>
    </location>
</feature>
<dbReference type="Pfam" id="PF13515">
    <property type="entry name" value="FUSC_2"/>
    <property type="match status" value="1"/>
</dbReference>
<evidence type="ECO:0000256" key="4">
    <source>
        <dbReference type="ARBA" id="ARBA00023136"/>
    </source>
</evidence>
<feature type="transmembrane region" description="Helical" evidence="5">
    <location>
        <begin position="136"/>
        <end position="154"/>
    </location>
</feature>
<feature type="transmembrane region" description="Helical" evidence="5">
    <location>
        <begin position="234"/>
        <end position="252"/>
    </location>
</feature>
<keyword evidence="2 5" id="KW-0812">Transmembrane</keyword>
<evidence type="ECO:0000313" key="7">
    <source>
        <dbReference type="EMBL" id="MEY8772427.1"/>
    </source>
</evidence>
<dbReference type="RefSeq" id="WP_253455136.1">
    <property type="nucleotide sequence ID" value="NZ_JBGFFX010000012.1"/>
</dbReference>
<protein>
    <submittedName>
        <fullName evidence="7">FUSC family protein</fullName>
    </submittedName>
</protein>
<dbReference type="Proteomes" id="UP001565243">
    <property type="component" value="Unassembled WGS sequence"/>
</dbReference>
<evidence type="ECO:0000313" key="8">
    <source>
        <dbReference type="Proteomes" id="UP001565243"/>
    </source>
</evidence>